<organism evidence="3 4">
    <name type="scientific">Saccharomonospora viridis</name>
    <dbReference type="NCBI Taxonomy" id="1852"/>
    <lineage>
        <taxon>Bacteria</taxon>
        <taxon>Bacillati</taxon>
        <taxon>Actinomycetota</taxon>
        <taxon>Actinomycetes</taxon>
        <taxon>Pseudonocardiales</taxon>
        <taxon>Pseudonocardiaceae</taxon>
        <taxon>Saccharomonospora</taxon>
    </lineage>
</organism>
<evidence type="ECO:0000313" key="4">
    <source>
        <dbReference type="Proteomes" id="UP000030848"/>
    </source>
</evidence>
<protein>
    <submittedName>
        <fullName evidence="3">Membrane protein</fullName>
    </submittedName>
</protein>
<evidence type="ECO:0000259" key="2">
    <source>
        <dbReference type="Pfam" id="PF13529"/>
    </source>
</evidence>
<gene>
    <name evidence="3" type="ORF">MINT15_09630</name>
</gene>
<proteinExistence type="predicted"/>
<dbReference type="AlphaFoldDB" id="A0A837DBW7"/>
<dbReference type="CDD" id="cd02549">
    <property type="entry name" value="Peptidase_C39A"/>
    <property type="match status" value="1"/>
</dbReference>
<accession>A0A837DBW7</accession>
<dbReference type="RefSeq" id="WP_037308892.1">
    <property type="nucleotide sequence ID" value="NZ_CALJZO010000087.1"/>
</dbReference>
<dbReference type="EMBL" id="JRZE01000003">
    <property type="protein sequence ID" value="KHF44081.1"/>
    <property type="molecule type" value="Genomic_DNA"/>
</dbReference>
<dbReference type="Proteomes" id="UP000030848">
    <property type="component" value="Unassembled WGS sequence"/>
</dbReference>
<dbReference type="OrthoDB" id="9789941at2"/>
<evidence type="ECO:0000313" key="3">
    <source>
        <dbReference type="EMBL" id="KHF44081.1"/>
    </source>
</evidence>
<dbReference type="Pfam" id="PF13529">
    <property type="entry name" value="Peptidase_C39_2"/>
    <property type="match status" value="1"/>
</dbReference>
<dbReference type="Gene3D" id="3.90.70.10">
    <property type="entry name" value="Cysteine proteinases"/>
    <property type="match status" value="1"/>
</dbReference>
<reference evidence="3 4" key="1">
    <citation type="submission" date="2014-10" db="EMBL/GenBank/DDBJ databases">
        <title>Genome sequence of Micropolyspora internatus JCM3315.</title>
        <authorList>
            <person name="Shin S.-K."/>
            <person name="Yi H."/>
        </authorList>
    </citation>
    <scope>NUCLEOTIDE SEQUENCE [LARGE SCALE GENOMIC DNA]</scope>
    <source>
        <strain evidence="3 4">JCM 3315</strain>
    </source>
</reference>
<feature type="compositionally biased region" description="Basic and acidic residues" evidence="1">
    <location>
        <begin position="1"/>
        <end position="18"/>
    </location>
</feature>
<feature type="domain" description="Peptidase C39-like" evidence="2">
    <location>
        <begin position="182"/>
        <end position="332"/>
    </location>
</feature>
<sequence>MDIEYHEWRGEPGFRHGESSGTEVTGDGLRIGSAAGVQDSGEYAWWTSPEHGLPFDATELVVSWNATTPPGTWLTVELEARTDSGRHTPWYSMARWAHGETDIHRTSVEGQRDEFARVDVDRVVAVGDTRLRGYRLRVTLFRAEGTGATPTLAAVGAVASTVEERLAGPGSAPGPARGIELPVPRYPQRIHRGRFVEYGGGGDGWCSPASTEMVLEYWGVGPSEQELSWVPRDYPDRTVVHAARHTFDQAYGGTGNWAFNVAYAAHYGMRARVTRLRSLVDVEEHIVRGVPVITSQAFTKDELDGADYDTAGHLLVVIGFTEDGDVIVNDPAADDTAGVRRVYPRDQFETVWQRSKRRGPDGDLVDTSAGVVYLIEP</sequence>
<name>A0A837DBW7_9PSEU</name>
<dbReference type="InterPro" id="IPR039563">
    <property type="entry name" value="Peptidase_C39_single_dom"/>
</dbReference>
<feature type="region of interest" description="Disordered" evidence="1">
    <location>
        <begin position="1"/>
        <end position="26"/>
    </location>
</feature>
<comment type="caution">
    <text evidence="3">The sequence shown here is derived from an EMBL/GenBank/DDBJ whole genome shotgun (WGS) entry which is preliminary data.</text>
</comment>
<dbReference type="InterPro" id="IPR039564">
    <property type="entry name" value="Peptidase_C39-like"/>
</dbReference>
<evidence type="ECO:0000256" key="1">
    <source>
        <dbReference type="SAM" id="MobiDB-lite"/>
    </source>
</evidence>